<sequence length="162" mass="17771">MFNRERTNNEFQLDHFAKVARDLSEDSLFEHFPGHGHSPAWILGHLAICAELGQHMLGGSLTHPEWVERFGPNSVDTDTPDASLSLSLMTNAVADGYRDLRELAGSVTDDSLLQRPHGVPVLTGTQIVTVADMIALLLTNHFAFHLSQLSSCRRSAGHAALF</sequence>
<evidence type="ECO:0000313" key="3">
    <source>
        <dbReference type="Proteomes" id="UP000316476"/>
    </source>
</evidence>
<proteinExistence type="predicted"/>
<feature type="domain" description="DinB-like" evidence="1">
    <location>
        <begin position="14"/>
        <end position="148"/>
    </location>
</feature>
<dbReference type="SUPFAM" id="SSF109854">
    <property type="entry name" value="DinB/YfiT-like putative metalloenzymes"/>
    <property type="match status" value="1"/>
</dbReference>
<dbReference type="Pfam" id="PF12867">
    <property type="entry name" value="DinB_2"/>
    <property type="match status" value="1"/>
</dbReference>
<protein>
    <submittedName>
        <fullName evidence="2">DinB superfamily protein</fullName>
    </submittedName>
</protein>
<dbReference type="InterPro" id="IPR024775">
    <property type="entry name" value="DinB-like"/>
</dbReference>
<dbReference type="OrthoDB" id="268680at2"/>
<comment type="caution">
    <text evidence="2">The sequence shown here is derived from an EMBL/GenBank/DDBJ whole genome shotgun (WGS) entry which is preliminary data.</text>
</comment>
<evidence type="ECO:0000259" key="1">
    <source>
        <dbReference type="Pfam" id="PF12867"/>
    </source>
</evidence>
<dbReference type="EMBL" id="SJPZ01000001">
    <property type="protein sequence ID" value="TWU67140.1"/>
    <property type="molecule type" value="Genomic_DNA"/>
</dbReference>
<name>A0A5C6G0Y1_9PLAN</name>
<dbReference type="RefSeq" id="WP_146413611.1">
    <property type="nucleotide sequence ID" value="NZ_SJPZ01000001.1"/>
</dbReference>
<dbReference type="InterPro" id="IPR034660">
    <property type="entry name" value="DinB/YfiT-like"/>
</dbReference>
<dbReference type="Proteomes" id="UP000316476">
    <property type="component" value="Unassembled WGS sequence"/>
</dbReference>
<reference evidence="2 3" key="1">
    <citation type="submission" date="2019-02" db="EMBL/GenBank/DDBJ databases">
        <title>Deep-cultivation of Planctomycetes and their phenomic and genomic characterization uncovers novel biology.</title>
        <authorList>
            <person name="Wiegand S."/>
            <person name="Jogler M."/>
            <person name="Boedeker C."/>
            <person name="Pinto D."/>
            <person name="Vollmers J."/>
            <person name="Rivas-Marin E."/>
            <person name="Kohn T."/>
            <person name="Peeters S.H."/>
            <person name="Heuer A."/>
            <person name="Rast P."/>
            <person name="Oberbeckmann S."/>
            <person name="Bunk B."/>
            <person name="Jeske O."/>
            <person name="Meyerdierks A."/>
            <person name="Storesund J.E."/>
            <person name="Kallscheuer N."/>
            <person name="Luecker S."/>
            <person name="Lage O.M."/>
            <person name="Pohl T."/>
            <person name="Merkel B.J."/>
            <person name="Hornburger P."/>
            <person name="Mueller R.-W."/>
            <person name="Bruemmer F."/>
            <person name="Labrenz M."/>
            <person name="Spormann A.M."/>
            <person name="Op Den Camp H."/>
            <person name="Overmann J."/>
            <person name="Amann R."/>
            <person name="Jetten M.S.M."/>
            <person name="Mascher T."/>
            <person name="Medema M.H."/>
            <person name="Devos D.P."/>
            <person name="Kaster A.-K."/>
            <person name="Ovreas L."/>
            <person name="Rohde M."/>
            <person name="Galperin M.Y."/>
            <person name="Jogler C."/>
        </authorList>
    </citation>
    <scope>NUCLEOTIDE SEQUENCE [LARGE SCALE GENOMIC DNA]</scope>
    <source>
        <strain evidence="2 3">V7</strain>
    </source>
</reference>
<gene>
    <name evidence="2" type="ORF">V7x_27130</name>
</gene>
<dbReference type="Gene3D" id="1.20.120.450">
    <property type="entry name" value="dinb family like domain"/>
    <property type="match status" value="1"/>
</dbReference>
<dbReference type="AlphaFoldDB" id="A0A5C6G0Y1"/>
<organism evidence="2 3">
    <name type="scientific">Crateriforma conspicua</name>
    <dbReference type="NCBI Taxonomy" id="2527996"/>
    <lineage>
        <taxon>Bacteria</taxon>
        <taxon>Pseudomonadati</taxon>
        <taxon>Planctomycetota</taxon>
        <taxon>Planctomycetia</taxon>
        <taxon>Planctomycetales</taxon>
        <taxon>Planctomycetaceae</taxon>
        <taxon>Crateriforma</taxon>
    </lineage>
</organism>
<evidence type="ECO:0000313" key="2">
    <source>
        <dbReference type="EMBL" id="TWU67140.1"/>
    </source>
</evidence>
<accession>A0A5C6G0Y1</accession>